<dbReference type="InterPro" id="IPR034603">
    <property type="entry name" value="Dipeptide_epimerase"/>
</dbReference>
<dbReference type="InterPro" id="IPR029065">
    <property type="entry name" value="Enolase_C-like"/>
</dbReference>
<dbReference type="Gene3D" id="3.30.390.10">
    <property type="entry name" value="Enolase-like, N-terminal domain"/>
    <property type="match status" value="1"/>
</dbReference>
<dbReference type="PANTHER" id="PTHR48080">
    <property type="entry name" value="D-GALACTONATE DEHYDRATASE-RELATED"/>
    <property type="match status" value="1"/>
</dbReference>
<evidence type="ECO:0000256" key="4">
    <source>
        <dbReference type="ARBA" id="ARBA00023235"/>
    </source>
</evidence>
<evidence type="ECO:0000256" key="7">
    <source>
        <dbReference type="RuleBase" id="RU366006"/>
    </source>
</evidence>
<dbReference type="CDD" id="cd03319">
    <property type="entry name" value="L-Ala-DL-Glu_epimerase"/>
    <property type="match status" value="1"/>
</dbReference>
<gene>
    <name evidence="9" type="ORF">GCM10007415_43430</name>
</gene>
<dbReference type="Pfam" id="PF02746">
    <property type="entry name" value="MR_MLE_N"/>
    <property type="match status" value="1"/>
</dbReference>
<dbReference type="EC" id="5.1.1.-" evidence="7"/>
<feature type="binding site" evidence="6">
    <location>
        <position position="217"/>
    </location>
    <ligand>
        <name>Mg(2+)</name>
        <dbReference type="ChEBI" id="CHEBI:18420"/>
    </ligand>
</feature>
<proteinExistence type="inferred from homology"/>
<keyword evidence="2 6" id="KW-0479">Metal-binding</keyword>
<dbReference type="GO" id="GO:0000287">
    <property type="term" value="F:magnesium ion binding"/>
    <property type="evidence" value="ECO:0007669"/>
    <property type="project" value="UniProtKB-ARBA"/>
</dbReference>
<dbReference type="SMART" id="SM00922">
    <property type="entry name" value="MR_MLE"/>
    <property type="match status" value="1"/>
</dbReference>
<dbReference type="InterPro" id="IPR013341">
    <property type="entry name" value="Mandelate_racemase_N_dom"/>
</dbReference>
<evidence type="ECO:0000256" key="2">
    <source>
        <dbReference type="ARBA" id="ARBA00022723"/>
    </source>
</evidence>
<dbReference type="AlphaFoldDB" id="A0A917I2C6"/>
<organism evidence="9 10">
    <name type="scientific">Parapedobacter pyrenivorans</name>
    <dbReference type="NCBI Taxonomy" id="1305674"/>
    <lineage>
        <taxon>Bacteria</taxon>
        <taxon>Pseudomonadati</taxon>
        <taxon>Bacteroidota</taxon>
        <taxon>Sphingobacteriia</taxon>
        <taxon>Sphingobacteriales</taxon>
        <taxon>Sphingobacteriaceae</taxon>
        <taxon>Parapedobacter</taxon>
    </lineage>
</organism>
<comment type="similarity">
    <text evidence="1 7">Belongs to the mandelate racemase/muconate lactonizing enzyme family.</text>
</comment>
<feature type="active site" description="Proton acceptor; specific for (S)-substrate epimerization" evidence="5">
    <location>
        <position position="264"/>
    </location>
</feature>
<dbReference type="InterPro" id="IPR013342">
    <property type="entry name" value="Mandelate_racemase_C"/>
</dbReference>
<evidence type="ECO:0000259" key="8">
    <source>
        <dbReference type="SMART" id="SM00922"/>
    </source>
</evidence>
<evidence type="ECO:0000256" key="1">
    <source>
        <dbReference type="ARBA" id="ARBA00008031"/>
    </source>
</evidence>
<keyword evidence="10" id="KW-1185">Reference proteome</keyword>
<dbReference type="SFLD" id="SFLDS00001">
    <property type="entry name" value="Enolase"/>
    <property type="match status" value="1"/>
</dbReference>
<feature type="active site" description="Proton acceptor; specific for (R)-substrate epimerization" evidence="5">
    <location>
        <position position="166"/>
    </location>
</feature>
<dbReference type="SUPFAM" id="SSF54826">
    <property type="entry name" value="Enolase N-terminal domain-like"/>
    <property type="match status" value="1"/>
</dbReference>
<feature type="domain" description="Mandelate racemase/muconate lactonizing enzyme C-terminal" evidence="8">
    <location>
        <begin position="147"/>
        <end position="238"/>
    </location>
</feature>
<evidence type="ECO:0000313" key="10">
    <source>
        <dbReference type="Proteomes" id="UP000660862"/>
    </source>
</evidence>
<keyword evidence="3 6" id="KW-0460">Magnesium</keyword>
<evidence type="ECO:0000256" key="3">
    <source>
        <dbReference type="ARBA" id="ARBA00022842"/>
    </source>
</evidence>
<accession>A0A917I2C6</accession>
<dbReference type="GO" id="GO:0016855">
    <property type="term" value="F:racemase and epimerase activity, acting on amino acids and derivatives"/>
    <property type="evidence" value="ECO:0007669"/>
    <property type="project" value="UniProtKB-UniRule"/>
</dbReference>
<dbReference type="InterPro" id="IPR034593">
    <property type="entry name" value="DgoD-like"/>
</dbReference>
<comment type="caution">
    <text evidence="9">The sequence shown here is derived from an EMBL/GenBank/DDBJ whole genome shotgun (WGS) entry which is preliminary data.</text>
</comment>
<feature type="binding site" evidence="6">
    <location>
        <position position="242"/>
    </location>
    <ligand>
        <name>Mg(2+)</name>
        <dbReference type="ChEBI" id="CHEBI:18420"/>
    </ligand>
</feature>
<dbReference type="PANTHER" id="PTHR48080:SF3">
    <property type="entry name" value="ENOLASE SUPERFAMILY MEMBER DDB_G0284701"/>
    <property type="match status" value="1"/>
</dbReference>
<dbReference type="Pfam" id="PF13378">
    <property type="entry name" value="MR_MLE_C"/>
    <property type="match status" value="1"/>
</dbReference>
<feature type="binding site" evidence="6">
    <location>
        <position position="190"/>
    </location>
    <ligand>
        <name>Mg(2+)</name>
        <dbReference type="ChEBI" id="CHEBI:18420"/>
    </ligand>
</feature>
<name>A0A917I2C6_9SPHI</name>
<sequence length="350" mass="38724">MTTQTTSRKSGKFTLRYRPYTLELKHTFTIASGSRSTTPIVLTELEFEGVTGYGEASMPPYLGESHESVLAFLDHVDLSGFADPFLTADILEYIDTIAQKNTAAKAALDIALHDLLGKIMHQPWHRIWGYNPADTPNTSFTIGIDTPDVVRQKVREAEPYKLLKVKLGLDTDKMMIDTIREVTDKPLCVDVNQGWKRRGEALEMAHWLADRGVLFLEQPMSKDQPDDNAWLTERSPIPTIGDEAVQRLDDVRKAFGVYHGINIKLMKCTGMREANQMAVLARALGMKVMLGCMTETSCAISAAAQLSPIADWADLDGALLTTNDIYRGMEVVNGKVALPARPGIGIISNQ</sequence>
<dbReference type="InterPro" id="IPR036849">
    <property type="entry name" value="Enolase-like_C_sf"/>
</dbReference>
<dbReference type="SFLD" id="SFLDG00180">
    <property type="entry name" value="muconate_cycloisomerase"/>
    <property type="match status" value="1"/>
</dbReference>
<reference evidence="9" key="1">
    <citation type="journal article" date="2014" name="Int. J. Syst. Evol. Microbiol.">
        <title>Complete genome sequence of Corynebacterium casei LMG S-19264T (=DSM 44701T), isolated from a smear-ripened cheese.</title>
        <authorList>
            <consortium name="US DOE Joint Genome Institute (JGI-PGF)"/>
            <person name="Walter F."/>
            <person name="Albersmeier A."/>
            <person name="Kalinowski J."/>
            <person name="Ruckert C."/>
        </authorList>
    </citation>
    <scope>NUCLEOTIDE SEQUENCE</scope>
    <source>
        <strain evidence="9">CGMCC 1.12195</strain>
    </source>
</reference>
<protein>
    <recommendedName>
        <fullName evidence="7">Dipeptide epimerase</fullName>
        <ecNumber evidence="7">5.1.1.-</ecNumber>
    </recommendedName>
</protein>
<evidence type="ECO:0000256" key="6">
    <source>
        <dbReference type="PIRSR" id="PIRSR634603-3"/>
    </source>
</evidence>
<reference evidence="9" key="2">
    <citation type="submission" date="2020-09" db="EMBL/GenBank/DDBJ databases">
        <authorList>
            <person name="Sun Q."/>
            <person name="Zhou Y."/>
        </authorList>
    </citation>
    <scope>NUCLEOTIDE SEQUENCE</scope>
    <source>
        <strain evidence="9">CGMCC 1.12195</strain>
    </source>
</reference>
<dbReference type="EMBL" id="BMER01000006">
    <property type="protein sequence ID" value="GGH02632.1"/>
    <property type="molecule type" value="Genomic_DNA"/>
</dbReference>
<keyword evidence="4 7" id="KW-0413">Isomerase</keyword>
<dbReference type="Gene3D" id="3.20.20.120">
    <property type="entry name" value="Enolase-like C-terminal domain"/>
    <property type="match status" value="1"/>
</dbReference>
<evidence type="ECO:0000313" key="9">
    <source>
        <dbReference type="EMBL" id="GGH02632.1"/>
    </source>
</evidence>
<comment type="cofactor">
    <cofactor evidence="6 7">
        <name>Mg(2+)</name>
        <dbReference type="ChEBI" id="CHEBI:18420"/>
    </cofactor>
    <text evidence="6 7">Binds 1 Mg(2+) ion per subunit.</text>
</comment>
<dbReference type="RefSeq" id="WP_188508223.1">
    <property type="nucleotide sequence ID" value="NZ_BMER01000006.1"/>
</dbReference>
<evidence type="ECO:0000256" key="5">
    <source>
        <dbReference type="PIRSR" id="PIRSR634603-1"/>
    </source>
</evidence>
<dbReference type="Proteomes" id="UP000660862">
    <property type="component" value="Unassembled WGS sequence"/>
</dbReference>
<dbReference type="SUPFAM" id="SSF51604">
    <property type="entry name" value="Enolase C-terminal domain-like"/>
    <property type="match status" value="1"/>
</dbReference>
<dbReference type="InterPro" id="IPR029017">
    <property type="entry name" value="Enolase-like_N"/>
</dbReference>